<keyword evidence="1" id="KW-1133">Transmembrane helix</keyword>
<feature type="transmembrane region" description="Helical" evidence="1">
    <location>
        <begin position="131"/>
        <end position="153"/>
    </location>
</feature>
<evidence type="ECO:0000313" key="3">
    <source>
        <dbReference type="Proteomes" id="UP000069015"/>
    </source>
</evidence>
<gene>
    <name evidence="2" type="ORF">AT705_20340</name>
</gene>
<keyword evidence="1" id="KW-0812">Transmembrane</keyword>
<evidence type="ECO:0000256" key="1">
    <source>
        <dbReference type="SAM" id="Phobius"/>
    </source>
</evidence>
<proteinExistence type="predicted"/>
<accession>A0A0U3IPS5</accession>
<evidence type="ECO:0000313" key="2">
    <source>
        <dbReference type="EMBL" id="ALU45308.1"/>
    </source>
</evidence>
<keyword evidence="1" id="KW-0472">Membrane</keyword>
<sequence length="199" mass="22615">MKLSNLILISIAAMAIFYIQLWNPTIVTPLYLILLGAGIVYGHYKKDINMTHISSFIFILTALSPVIFETGLIDYMTPAENKLLQGTMIYGIQLLISLAIVIVLIFRVQLSRKLSNSPNIQLTHFDGVFHWLYMYTSFIYLLALLENIAWSYFEMKSWTFIYDNFEGLIYIAWALCCGALLTMMILSAREGGTQASRAS</sequence>
<reference evidence="2 3" key="1">
    <citation type="submission" date="2015-12" db="EMBL/GenBank/DDBJ databases">
        <title>Complete genome sequence of Pseudoalteromonas rubra SCSIO 6842, harboring a conjugative plasmid.</title>
        <authorList>
            <person name="Li B."/>
            <person name="Wang X."/>
        </authorList>
    </citation>
    <scope>NUCLEOTIDE SEQUENCE [LARGE SCALE GENOMIC DNA]</scope>
    <source>
        <strain evidence="2 3">SCSIO 6842</strain>
    </source>
</reference>
<dbReference type="EMBL" id="CP013612">
    <property type="protein sequence ID" value="ALU45308.1"/>
    <property type="molecule type" value="Genomic_DNA"/>
</dbReference>
<feature type="transmembrane region" description="Helical" evidence="1">
    <location>
        <begin position="168"/>
        <end position="188"/>
    </location>
</feature>
<feature type="transmembrane region" description="Helical" evidence="1">
    <location>
        <begin position="5"/>
        <end position="22"/>
    </location>
</feature>
<organism evidence="2 3">
    <name type="scientific">Pseudoalteromonas rubra</name>
    <dbReference type="NCBI Taxonomy" id="43658"/>
    <lineage>
        <taxon>Bacteria</taxon>
        <taxon>Pseudomonadati</taxon>
        <taxon>Pseudomonadota</taxon>
        <taxon>Gammaproteobacteria</taxon>
        <taxon>Alteromonadales</taxon>
        <taxon>Pseudoalteromonadaceae</taxon>
        <taxon>Pseudoalteromonas</taxon>
    </lineage>
</organism>
<protein>
    <submittedName>
        <fullName evidence="2">Uncharacterized protein</fullName>
    </submittedName>
</protein>
<feature type="transmembrane region" description="Helical" evidence="1">
    <location>
        <begin position="56"/>
        <end position="76"/>
    </location>
</feature>
<dbReference type="AlphaFoldDB" id="A0A0U3IPS5"/>
<dbReference type="RefSeq" id="WP_058798205.1">
    <property type="nucleotide sequence ID" value="NZ_CP013612.1"/>
</dbReference>
<feature type="transmembrane region" description="Helical" evidence="1">
    <location>
        <begin position="28"/>
        <end position="44"/>
    </location>
</feature>
<feature type="transmembrane region" description="Helical" evidence="1">
    <location>
        <begin position="88"/>
        <end position="110"/>
    </location>
</feature>
<dbReference type="Proteomes" id="UP000069015">
    <property type="component" value="Chromosome 2"/>
</dbReference>
<dbReference type="KEGG" id="prr:AT705_20340"/>
<name>A0A0U3IPS5_9GAMM</name>